<comment type="caution">
    <text evidence="1">The sequence shown here is derived from an EMBL/GenBank/DDBJ whole genome shotgun (WGS) entry which is preliminary data.</text>
</comment>
<name>A0ACB8DZ32_DERSI</name>
<sequence length="118" mass="12696">MASQGTLSKGEFVKTKLAPAADRTARSLTSDCARSVLELYAELNVGRIGNIAVSYDGSWMTRGHTSHIGVSTVIELFSGLVLDFVVLSNFCAGCESRPKESDPSYGAWKDVPQVSEDH</sequence>
<proteinExistence type="predicted"/>
<dbReference type="EMBL" id="CM023470">
    <property type="protein sequence ID" value="KAH7979611.1"/>
    <property type="molecule type" value="Genomic_DNA"/>
</dbReference>
<accession>A0ACB8DZ32</accession>
<keyword evidence="2" id="KW-1185">Reference proteome</keyword>
<protein>
    <submittedName>
        <fullName evidence="1">Uncharacterized protein</fullName>
    </submittedName>
</protein>
<reference evidence="1" key="1">
    <citation type="submission" date="2020-05" db="EMBL/GenBank/DDBJ databases">
        <title>Large-scale comparative analyses of tick genomes elucidate their genetic diversity and vector capacities.</title>
        <authorList>
            <person name="Jia N."/>
            <person name="Wang J."/>
            <person name="Shi W."/>
            <person name="Du L."/>
            <person name="Sun Y."/>
            <person name="Zhan W."/>
            <person name="Jiang J."/>
            <person name="Wang Q."/>
            <person name="Zhang B."/>
            <person name="Ji P."/>
            <person name="Sakyi L.B."/>
            <person name="Cui X."/>
            <person name="Yuan T."/>
            <person name="Jiang B."/>
            <person name="Yang W."/>
            <person name="Lam T.T.-Y."/>
            <person name="Chang Q."/>
            <person name="Ding S."/>
            <person name="Wang X."/>
            <person name="Zhu J."/>
            <person name="Ruan X."/>
            <person name="Zhao L."/>
            <person name="Wei J."/>
            <person name="Que T."/>
            <person name="Du C."/>
            <person name="Cheng J."/>
            <person name="Dai P."/>
            <person name="Han X."/>
            <person name="Huang E."/>
            <person name="Gao Y."/>
            <person name="Liu J."/>
            <person name="Shao H."/>
            <person name="Ye R."/>
            <person name="Li L."/>
            <person name="Wei W."/>
            <person name="Wang X."/>
            <person name="Wang C."/>
            <person name="Yang T."/>
            <person name="Huo Q."/>
            <person name="Li W."/>
            <person name="Guo W."/>
            <person name="Chen H."/>
            <person name="Zhou L."/>
            <person name="Ni X."/>
            <person name="Tian J."/>
            <person name="Zhou Y."/>
            <person name="Sheng Y."/>
            <person name="Liu T."/>
            <person name="Pan Y."/>
            <person name="Xia L."/>
            <person name="Li J."/>
            <person name="Zhao F."/>
            <person name="Cao W."/>
        </authorList>
    </citation>
    <scope>NUCLEOTIDE SEQUENCE</scope>
    <source>
        <strain evidence="1">Dsil-2018</strain>
    </source>
</reference>
<evidence type="ECO:0000313" key="2">
    <source>
        <dbReference type="Proteomes" id="UP000821865"/>
    </source>
</evidence>
<evidence type="ECO:0000313" key="1">
    <source>
        <dbReference type="EMBL" id="KAH7979611.1"/>
    </source>
</evidence>
<organism evidence="1 2">
    <name type="scientific">Dermacentor silvarum</name>
    <name type="common">Tick</name>
    <dbReference type="NCBI Taxonomy" id="543639"/>
    <lineage>
        <taxon>Eukaryota</taxon>
        <taxon>Metazoa</taxon>
        <taxon>Ecdysozoa</taxon>
        <taxon>Arthropoda</taxon>
        <taxon>Chelicerata</taxon>
        <taxon>Arachnida</taxon>
        <taxon>Acari</taxon>
        <taxon>Parasitiformes</taxon>
        <taxon>Ixodida</taxon>
        <taxon>Ixodoidea</taxon>
        <taxon>Ixodidae</taxon>
        <taxon>Rhipicephalinae</taxon>
        <taxon>Dermacentor</taxon>
    </lineage>
</organism>
<dbReference type="Proteomes" id="UP000821865">
    <property type="component" value="Chromosome 1"/>
</dbReference>
<gene>
    <name evidence="1" type="ORF">HPB49_010123</name>
</gene>